<dbReference type="InterPro" id="IPR011008">
    <property type="entry name" value="Dimeric_a/b-barrel"/>
</dbReference>
<evidence type="ECO:0000256" key="1">
    <source>
        <dbReference type="SAM" id="MobiDB-lite"/>
    </source>
</evidence>
<proteinExistence type="predicted"/>
<dbReference type="KEGG" id="pbro:HOP40_15090"/>
<dbReference type="GO" id="GO:0016491">
    <property type="term" value="F:oxidoreductase activity"/>
    <property type="evidence" value="ECO:0007669"/>
    <property type="project" value="InterPro"/>
</dbReference>
<dbReference type="Pfam" id="PF07110">
    <property type="entry name" value="EthD"/>
    <property type="match status" value="1"/>
</dbReference>
<sequence length="149" mass="15637">MARGVPPCHTRGPHAGTGVGGPWRDPAGWRTESRAPTREGTRPRGVALYQLTALYNHPEDPAAFDKHYTEVHAEIAKKIPGILRYTISHPGPGPEGDKPPYYLVAVLDFADEASFGAGMGGEQGQAAVADLPNFAGAGVTLLTGPANEA</sequence>
<gene>
    <name evidence="3" type="ORF">HOP40_15090</name>
</gene>
<dbReference type="Gene3D" id="3.30.70.100">
    <property type="match status" value="1"/>
</dbReference>
<dbReference type="EMBL" id="CP053564">
    <property type="protein sequence ID" value="QJY46980.1"/>
    <property type="molecule type" value="Genomic_DNA"/>
</dbReference>
<evidence type="ECO:0000313" key="4">
    <source>
        <dbReference type="Proteomes" id="UP000505377"/>
    </source>
</evidence>
<dbReference type="AlphaFoldDB" id="A0A6M6JIZ5"/>
<evidence type="ECO:0000259" key="2">
    <source>
        <dbReference type="Pfam" id="PF07110"/>
    </source>
</evidence>
<reference evidence="3 4" key="1">
    <citation type="submission" date="2020-05" db="EMBL/GenBank/DDBJ databases">
        <authorList>
            <person name="Mo P."/>
        </authorList>
    </citation>
    <scope>NUCLEOTIDE SEQUENCE [LARGE SCALE GENOMIC DNA]</scope>
    <source>
        <strain evidence="3 4">Gen01</strain>
    </source>
</reference>
<organism evidence="3 4">
    <name type="scientific">Pseudonocardia broussonetiae</name>
    <dbReference type="NCBI Taxonomy" id="2736640"/>
    <lineage>
        <taxon>Bacteria</taxon>
        <taxon>Bacillati</taxon>
        <taxon>Actinomycetota</taxon>
        <taxon>Actinomycetes</taxon>
        <taxon>Pseudonocardiales</taxon>
        <taxon>Pseudonocardiaceae</taxon>
        <taxon>Pseudonocardia</taxon>
    </lineage>
</organism>
<protein>
    <submittedName>
        <fullName evidence="3">EthD family reductase</fullName>
    </submittedName>
</protein>
<dbReference type="NCBIfam" id="TIGR02118">
    <property type="entry name" value="EthD family reductase"/>
    <property type="match status" value="1"/>
</dbReference>
<dbReference type="SUPFAM" id="SSF54909">
    <property type="entry name" value="Dimeric alpha+beta barrel"/>
    <property type="match status" value="1"/>
</dbReference>
<accession>A0A6M6JIZ5</accession>
<feature type="domain" description="EthD" evidence="2">
    <location>
        <begin position="57"/>
        <end position="136"/>
    </location>
</feature>
<name>A0A6M6JIZ5_9PSEU</name>
<feature type="compositionally biased region" description="Basic and acidic residues" evidence="1">
    <location>
        <begin position="31"/>
        <end position="42"/>
    </location>
</feature>
<keyword evidence="4" id="KW-1185">Reference proteome</keyword>
<dbReference type="Proteomes" id="UP000505377">
    <property type="component" value="Chromosome"/>
</dbReference>
<dbReference type="InterPro" id="IPR009799">
    <property type="entry name" value="EthD_dom"/>
</dbReference>
<feature type="region of interest" description="Disordered" evidence="1">
    <location>
        <begin position="1"/>
        <end position="43"/>
    </location>
</feature>
<evidence type="ECO:0000313" key="3">
    <source>
        <dbReference type="EMBL" id="QJY46980.1"/>
    </source>
</evidence>